<dbReference type="CDD" id="cd00082">
    <property type="entry name" value="HisKA"/>
    <property type="match status" value="1"/>
</dbReference>
<dbReference type="Proteomes" id="UP000746471">
    <property type="component" value="Unassembled WGS sequence"/>
</dbReference>
<evidence type="ECO:0000256" key="7">
    <source>
        <dbReference type="ARBA" id="ARBA00024867"/>
    </source>
</evidence>
<dbReference type="InterPro" id="IPR003661">
    <property type="entry name" value="HisK_dim/P_dom"/>
</dbReference>
<evidence type="ECO:0000256" key="5">
    <source>
        <dbReference type="ARBA" id="ARBA00022777"/>
    </source>
</evidence>
<dbReference type="Pfam" id="PF02518">
    <property type="entry name" value="HATPase_c"/>
    <property type="match status" value="1"/>
</dbReference>
<dbReference type="EMBL" id="JAHBCL010000024">
    <property type="protein sequence ID" value="MBS7527703.1"/>
    <property type="molecule type" value="Genomic_DNA"/>
</dbReference>
<dbReference type="SMART" id="SM00388">
    <property type="entry name" value="HisKA"/>
    <property type="match status" value="1"/>
</dbReference>
<dbReference type="SUPFAM" id="SSF47384">
    <property type="entry name" value="Homodimeric domain of signal transducing histidine kinase"/>
    <property type="match status" value="1"/>
</dbReference>
<dbReference type="InterPro" id="IPR036097">
    <property type="entry name" value="HisK_dim/P_sf"/>
</dbReference>
<dbReference type="InterPro" id="IPR011006">
    <property type="entry name" value="CheY-like_superfamily"/>
</dbReference>
<dbReference type="PROSITE" id="PS50109">
    <property type="entry name" value="HIS_KIN"/>
    <property type="match status" value="1"/>
</dbReference>
<proteinExistence type="predicted"/>
<name>A0ABS5PRK1_9FIRM</name>
<evidence type="ECO:0000313" key="11">
    <source>
        <dbReference type="EMBL" id="MBS7527703.1"/>
    </source>
</evidence>
<evidence type="ECO:0000256" key="3">
    <source>
        <dbReference type="ARBA" id="ARBA00018672"/>
    </source>
</evidence>
<evidence type="ECO:0000256" key="2">
    <source>
        <dbReference type="ARBA" id="ARBA00012438"/>
    </source>
</evidence>
<evidence type="ECO:0000256" key="4">
    <source>
        <dbReference type="ARBA" id="ARBA00022553"/>
    </source>
</evidence>
<evidence type="ECO:0000256" key="8">
    <source>
        <dbReference type="PROSITE-ProRule" id="PRU00169"/>
    </source>
</evidence>
<comment type="catalytic activity">
    <reaction evidence="1">
        <text>ATP + protein L-histidine = ADP + protein N-phospho-L-histidine.</text>
        <dbReference type="EC" id="2.7.13.3"/>
    </reaction>
</comment>
<gene>
    <name evidence="11" type="ORF">KHM83_13540</name>
</gene>
<evidence type="ECO:0000313" key="12">
    <source>
        <dbReference type="Proteomes" id="UP000746471"/>
    </source>
</evidence>
<protein>
    <recommendedName>
        <fullName evidence="3">Stage 0 sporulation protein A homolog</fullName>
        <ecNumber evidence="2">2.7.13.3</ecNumber>
    </recommendedName>
</protein>
<keyword evidence="6" id="KW-0902">Two-component regulatory system</keyword>
<dbReference type="Pfam" id="PF00512">
    <property type="entry name" value="HisKA"/>
    <property type="match status" value="1"/>
</dbReference>
<evidence type="ECO:0000256" key="6">
    <source>
        <dbReference type="ARBA" id="ARBA00023012"/>
    </source>
</evidence>
<organism evidence="11 12">
    <name type="scientific">Fusibacter paucivorans</name>
    <dbReference type="NCBI Taxonomy" id="76009"/>
    <lineage>
        <taxon>Bacteria</taxon>
        <taxon>Bacillati</taxon>
        <taxon>Bacillota</taxon>
        <taxon>Clostridia</taxon>
        <taxon>Eubacteriales</taxon>
        <taxon>Eubacteriales Family XII. Incertae Sedis</taxon>
        <taxon>Fusibacter</taxon>
    </lineage>
</organism>
<comment type="caution">
    <text evidence="11">The sequence shown here is derived from an EMBL/GenBank/DDBJ whole genome shotgun (WGS) entry which is preliminary data.</text>
</comment>
<dbReference type="PRINTS" id="PR00344">
    <property type="entry name" value="BCTRLSENSOR"/>
</dbReference>
<comment type="function">
    <text evidence="7">May play the central regulatory role in sporulation. It may be an element of the effector pathway responsible for the activation of sporulation genes in response to nutritional stress. Spo0A may act in concert with spo0H (a sigma factor) to control the expression of some genes that are critical to the sporulation process.</text>
</comment>
<dbReference type="RefSeq" id="WP_213237564.1">
    <property type="nucleotide sequence ID" value="NZ_JAHBCL010000024.1"/>
</dbReference>
<dbReference type="SUPFAM" id="SSF55874">
    <property type="entry name" value="ATPase domain of HSP90 chaperone/DNA topoisomerase II/histidine kinase"/>
    <property type="match status" value="1"/>
</dbReference>
<feature type="domain" description="Response regulatory" evidence="10">
    <location>
        <begin position="3"/>
        <end position="121"/>
    </location>
</feature>
<dbReference type="SMART" id="SM00448">
    <property type="entry name" value="REC"/>
    <property type="match status" value="1"/>
</dbReference>
<dbReference type="Gene3D" id="1.10.287.130">
    <property type="match status" value="1"/>
</dbReference>
<evidence type="ECO:0000259" key="10">
    <source>
        <dbReference type="PROSITE" id="PS50110"/>
    </source>
</evidence>
<dbReference type="InterPro" id="IPR001789">
    <property type="entry name" value="Sig_transdc_resp-reg_receiver"/>
</dbReference>
<keyword evidence="4 8" id="KW-0597">Phosphoprotein</keyword>
<accession>A0ABS5PRK1</accession>
<dbReference type="SMART" id="SM00387">
    <property type="entry name" value="HATPase_c"/>
    <property type="match status" value="1"/>
</dbReference>
<evidence type="ECO:0000259" key="9">
    <source>
        <dbReference type="PROSITE" id="PS50109"/>
    </source>
</evidence>
<sequence>MIKLLIVDDSKINQVFARDTILSHQIECDIDLCSNGEEALKRIYGAAYDLILLDIIMPGISGVEILQKLRETPPDHLPKIVMLTNINNLNTIRTCFELGASDYIKKPFEDVEFTSRINSIIREIHSDNERIANLKVIAEQNQALKEVNQSLKEAQYYLLQKEKLVAIGELAAGIAHEINNPLAFVMSNFEMLKNYFTDLTPILEGIKALIDEQCKDEMQFNRIKTMWQSQDVDFVLADLPDIFSDSDKGLNRVAKIVQSMRNFARVSEDEVYEFVNIDEVVEETMLIVNNEIKYVATINKYVQEGPLIYCNKGQIEQVLVNVLVNAAQAIKAREYQQLGEINIEVIMTELYCEIHVSDNGTGIDTAHLNRIFEPFFTTKPVGQGTGLGLSISYDIVVNKHNGKLEVQSKKGVGSEFVVMLPILTNEVGDK</sequence>
<keyword evidence="12" id="KW-1185">Reference proteome</keyword>
<dbReference type="Gene3D" id="3.30.565.10">
    <property type="entry name" value="Histidine kinase-like ATPase, C-terminal domain"/>
    <property type="match status" value="1"/>
</dbReference>
<keyword evidence="5" id="KW-0418">Kinase</keyword>
<dbReference type="InterPro" id="IPR036890">
    <property type="entry name" value="HATPase_C_sf"/>
</dbReference>
<dbReference type="InterPro" id="IPR003594">
    <property type="entry name" value="HATPase_dom"/>
</dbReference>
<dbReference type="InterPro" id="IPR005467">
    <property type="entry name" value="His_kinase_dom"/>
</dbReference>
<feature type="modified residue" description="4-aspartylphosphate" evidence="8">
    <location>
        <position position="54"/>
    </location>
</feature>
<dbReference type="Pfam" id="PF00072">
    <property type="entry name" value="Response_reg"/>
    <property type="match status" value="1"/>
</dbReference>
<dbReference type="PANTHER" id="PTHR43065:SF50">
    <property type="entry name" value="HISTIDINE KINASE"/>
    <property type="match status" value="1"/>
</dbReference>
<dbReference type="Gene3D" id="3.40.50.2300">
    <property type="match status" value="1"/>
</dbReference>
<keyword evidence="5" id="KW-0808">Transferase</keyword>
<dbReference type="SUPFAM" id="SSF52172">
    <property type="entry name" value="CheY-like"/>
    <property type="match status" value="1"/>
</dbReference>
<dbReference type="PANTHER" id="PTHR43065">
    <property type="entry name" value="SENSOR HISTIDINE KINASE"/>
    <property type="match status" value="1"/>
</dbReference>
<dbReference type="PROSITE" id="PS50110">
    <property type="entry name" value="RESPONSE_REGULATORY"/>
    <property type="match status" value="1"/>
</dbReference>
<evidence type="ECO:0000256" key="1">
    <source>
        <dbReference type="ARBA" id="ARBA00000085"/>
    </source>
</evidence>
<reference evidence="11 12" key="1">
    <citation type="submission" date="2021-05" db="EMBL/GenBank/DDBJ databases">
        <title>Fusibacter ferrireducens sp. nov., an anaerobic, sulfur- and Fe-reducing bacterium isolated from the mangrove sediment.</title>
        <authorList>
            <person name="Qiu D."/>
        </authorList>
    </citation>
    <scope>NUCLEOTIDE SEQUENCE [LARGE SCALE GENOMIC DNA]</scope>
    <source>
        <strain evidence="11 12">DSM 12116</strain>
    </source>
</reference>
<feature type="domain" description="Histidine kinase" evidence="9">
    <location>
        <begin position="173"/>
        <end position="424"/>
    </location>
</feature>
<dbReference type="EC" id="2.7.13.3" evidence="2"/>
<dbReference type="InterPro" id="IPR004358">
    <property type="entry name" value="Sig_transdc_His_kin-like_C"/>
</dbReference>